<evidence type="ECO:0000313" key="1">
    <source>
        <dbReference type="EMBL" id="GKV13335.1"/>
    </source>
</evidence>
<name>A0AAV5JRH4_9ROSI</name>
<reference evidence="1 2" key="1">
    <citation type="journal article" date="2021" name="Commun. Biol.">
        <title>The genome of Shorea leprosula (Dipterocarpaceae) highlights the ecological relevance of drought in aseasonal tropical rainforests.</title>
        <authorList>
            <person name="Ng K.K.S."/>
            <person name="Kobayashi M.J."/>
            <person name="Fawcett J.A."/>
            <person name="Hatakeyama M."/>
            <person name="Paape T."/>
            <person name="Ng C.H."/>
            <person name="Ang C.C."/>
            <person name="Tnah L.H."/>
            <person name="Lee C.T."/>
            <person name="Nishiyama T."/>
            <person name="Sese J."/>
            <person name="O'Brien M.J."/>
            <person name="Copetti D."/>
            <person name="Mohd Noor M.I."/>
            <person name="Ong R.C."/>
            <person name="Putra M."/>
            <person name="Sireger I.Z."/>
            <person name="Indrioko S."/>
            <person name="Kosugi Y."/>
            <person name="Izuno A."/>
            <person name="Isagi Y."/>
            <person name="Lee S.L."/>
            <person name="Shimizu K.K."/>
        </authorList>
    </citation>
    <scope>NUCLEOTIDE SEQUENCE [LARGE SCALE GENOMIC DNA]</scope>
    <source>
        <strain evidence="1">214</strain>
    </source>
</reference>
<protein>
    <submittedName>
        <fullName evidence="1">Uncharacterized protein</fullName>
    </submittedName>
</protein>
<accession>A0AAV5JRH4</accession>
<evidence type="ECO:0000313" key="2">
    <source>
        <dbReference type="Proteomes" id="UP001054252"/>
    </source>
</evidence>
<dbReference type="Proteomes" id="UP001054252">
    <property type="component" value="Unassembled WGS sequence"/>
</dbReference>
<keyword evidence="2" id="KW-1185">Reference proteome</keyword>
<proteinExistence type="predicted"/>
<dbReference type="AlphaFoldDB" id="A0AAV5JRH4"/>
<gene>
    <name evidence="1" type="ORF">SLEP1_g24358</name>
</gene>
<sequence length="45" mass="4263">MAAAIAAALAPPSFGFGTTTTALTATVSVPGREIGNPAFGTNGAL</sequence>
<organism evidence="1 2">
    <name type="scientific">Rubroshorea leprosula</name>
    <dbReference type="NCBI Taxonomy" id="152421"/>
    <lineage>
        <taxon>Eukaryota</taxon>
        <taxon>Viridiplantae</taxon>
        <taxon>Streptophyta</taxon>
        <taxon>Embryophyta</taxon>
        <taxon>Tracheophyta</taxon>
        <taxon>Spermatophyta</taxon>
        <taxon>Magnoliopsida</taxon>
        <taxon>eudicotyledons</taxon>
        <taxon>Gunneridae</taxon>
        <taxon>Pentapetalae</taxon>
        <taxon>rosids</taxon>
        <taxon>malvids</taxon>
        <taxon>Malvales</taxon>
        <taxon>Dipterocarpaceae</taxon>
        <taxon>Rubroshorea</taxon>
    </lineage>
</organism>
<comment type="caution">
    <text evidence="1">The sequence shown here is derived from an EMBL/GenBank/DDBJ whole genome shotgun (WGS) entry which is preliminary data.</text>
</comment>
<dbReference type="EMBL" id="BPVZ01000038">
    <property type="protein sequence ID" value="GKV13335.1"/>
    <property type="molecule type" value="Genomic_DNA"/>
</dbReference>